<gene>
    <name evidence="2" type="ORF">C7435_1933</name>
</gene>
<proteinExistence type="predicted"/>
<dbReference type="Proteomes" id="UP000273675">
    <property type="component" value="Unassembled WGS sequence"/>
</dbReference>
<dbReference type="RefSeq" id="WP_170150419.1">
    <property type="nucleotide sequence ID" value="NZ_RBIM01000004.1"/>
</dbReference>
<evidence type="ECO:0000256" key="1">
    <source>
        <dbReference type="SAM" id="SignalP"/>
    </source>
</evidence>
<feature type="chain" id="PRO_5019822782" evidence="1">
    <location>
        <begin position="18"/>
        <end position="152"/>
    </location>
</feature>
<dbReference type="SUPFAM" id="SSF54427">
    <property type="entry name" value="NTF2-like"/>
    <property type="match status" value="1"/>
</dbReference>
<name>A0A495D3X0_9PROT</name>
<dbReference type="Gene3D" id="3.10.450.50">
    <property type="match status" value="1"/>
</dbReference>
<dbReference type="AlphaFoldDB" id="A0A495D3X0"/>
<dbReference type="InterPro" id="IPR039437">
    <property type="entry name" value="FrzH/put_lumazine-bd"/>
</dbReference>
<feature type="signal peptide" evidence="1">
    <location>
        <begin position="1"/>
        <end position="17"/>
    </location>
</feature>
<accession>A0A495D3X0</accession>
<evidence type="ECO:0000313" key="3">
    <source>
        <dbReference type="Proteomes" id="UP000273675"/>
    </source>
</evidence>
<keyword evidence="1" id="KW-0732">Signal</keyword>
<protein>
    <submittedName>
        <fullName evidence="2">Putative lumazine-binding protein</fullName>
    </submittedName>
</protein>
<dbReference type="EMBL" id="RBIM01000004">
    <property type="protein sequence ID" value="RKQ96601.1"/>
    <property type="molecule type" value="Genomic_DNA"/>
</dbReference>
<evidence type="ECO:0000313" key="2">
    <source>
        <dbReference type="EMBL" id="RKQ96601.1"/>
    </source>
</evidence>
<dbReference type="InterPro" id="IPR032710">
    <property type="entry name" value="NTF2-like_dom_sf"/>
</dbReference>
<comment type="caution">
    <text evidence="2">The sequence shown here is derived from an EMBL/GenBank/DDBJ whole genome shotgun (WGS) entry which is preliminary data.</text>
</comment>
<organism evidence="2 3">
    <name type="scientific">Maricaulis maris</name>
    <dbReference type="NCBI Taxonomy" id="74318"/>
    <lineage>
        <taxon>Bacteria</taxon>
        <taxon>Pseudomonadati</taxon>
        <taxon>Pseudomonadota</taxon>
        <taxon>Alphaproteobacteria</taxon>
        <taxon>Maricaulales</taxon>
        <taxon>Maricaulaceae</taxon>
        <taxon>Maricaulis</taxon>
    </lineage>
</organism>
<sequence>MRSILLAIALATMPALAAAQSVDDGSSFAETEHEIRAVIADYFWGRQAGNPEQLGRAFNLDSGQFAYVRRTNEGDEVIAMSLADFAARADGPLSAPNTGRILSLDIVGDQMAFVKFELAGESRTFIDYFVLYRVDQRWMIQSKTSAMFQPTP</sequence>
<dbReference type="Pfam" id="PF12893">
    <property type="entry name" value="Lumazine_bd_2"/>
    <property type="match status" value="1"/>
</dbReference>
<reference evidence="2 3" key="1">
    <citation type="submission" date="2018-10" db="EMBL/GenBank/DDBJ databases">
        <title>Genomic Encyclopedia of Type Strains, Phase IV (KMG-IV): sequencing the most valuable type-strain genomes for metagenomic binning, comparative biology and taxonomic classification.</title>
        <authorList>
            <person name="Goeker M."/>
        </authorList>
    </citation>
    <scope>NUCLEOTIDE SEQUENCE [LARGE SCALE GENOMIC DNA]</scope>
    <source>
        <strain evidence="2 3">DSM 4734</strain>
    </source>
</reference>